<evidence type="ECO:0000313" key="6">
    <source>
        <dbReference type="EMBL" id="RLN39298.1"/>
    </source>
</evidence>
<evidence type="ECO:0000256" key="4">
    <source>
        <dbReference type="SAM" id="MobiDB-lite"/>
    </source>
</evidence>
<reference evidence="7" key="1">
    <citation type="journal article" date="2019" name="Nat. Commun.">
        <title>The genome of broomcorn millet.</title>
        <authorList>
            <person name="Zou C."/>
            <person name="Miki D."/>
            <person name="Li D."/>
            <person name="Tang Q."/>
            <person name="Xiao L."/>
            <person name="Rajput S."/>
            <person name="Deng P."/>
            <person name="Jia W."/>
            <person name="Huang R."/>
            <person name="Zhang M."/>
            <person name="Sun Y."/>
            <person name="Hu J."/>
            <person name="Fu X."/>
            <person name="Schnable P.S."/>
            <person name="Li F."/>
            <person name="Zhang H."/>
            <person name="Feng B."/>
            <person name="Zhu X."/>
            <person name="Liu R."/>
            <person name="Schnable J.C."/>
            <person name="Zhu J.-K."/>
            <person name="Zhang H."/>
        </authorList>
    </citation>
    <scope>NUCLEOTIDE SEQUENCE [LARGE SCALE GENOMIC DNA]</scope>
</reference>
<gene>
    <name evidence="6" type="ORF">C2845_PM01G19320</name>
</gene>
<feature type="region of interest" description="Disordered" evidence="4">
    <location>
        <begin position="380"/>
        <end position="436"/>
    </location>
</feature>
<organism evidence="6 7">
    <name type="scientific">Panicum miliaceum</name>
    <name type="common">Proso millet</name>
    <name type="synonym">Broomcorn millet</name>
    <dbReference type="NCBI Taxonomy" id="4540"/>
    <lineage>
        <taxon>Eukaryota</taxon>
        <taxon>Viridiplantae</taxon>
        <taxon>Streptophyta</taxon>
        <taxon>Embryophyta</taxon>
        <taxon>Tracheophyta</taxon>
        <taxon>Spermatophyta</taxon>
        <taxon>Magnoliopsida</taxon>
        <taxon>Liliopsida</taxon>
        <taxon>Poales</taxon>
        <taxon>Poaceae</taxon>
        <taxon>PACMAD clade</taxon>
        <taxon>Panicoideae</taxon>
        <taxon>Panicodae</taxon>
        <taxon>Paniceae</taxon>
        <taxon>Panicinae</taxon>
        <taxon>Panicum</taxon>
        <taxon>Panicum sect. Panicum</taxon>
    </lineage>
</organism>
<feature type="compositionally biased region" description="Polar residues" evidence="4">
    <location>
        <begin position="957"/>
        <end position="980"/>
    </location>
</feature>
<dbReference type="InterPro" id="IPR042266">
    <property type="entry name" value="PPPDE_sf"/>
</dbReference>
<dbReference type="Gene3D" id="3.90.1720.30">
    <property type="entry name" value="PPPDE domains"/>
    <property type="match status" value="1"/>
</dbReference>
<evidence type="ECO:0000256" key="1">
    <source>
        <dbReference type="ARBA" id="ARBA00008140"/>
    </source>
</evidence>
<dbReference type="Pfam" id="PF05903">
    <property type="entry name" value="Peptidase_C97"/>
    <property type="match status" value="1"/>
</dbReference>
<dbReference type="PANTHER" id="PTHR34461:SF2">
    <property type="entry name" value="EXPRESSED PROTEIN"/>
    <property type="match status" value="1"/>
</dbReference>
<proteinExistence type="inferred from homology"/>
<evidence type="ECO:0000313" key="7">
    <source>
        <dbReference type="Proteomes" id="UP000275267"/>
    </source>
</evidence>
<dbReference type="OrthoDB" id="775914at2759"/>
<dbReference type="GO" id="GO:0008233">
    <property type="term" value="F:peptidase activity"/>
    <property type="evidence" value="ECO:0007669"/>
    <property type="project" value="UniProtKB-KW"/>
</dbReference>
<keyword evidence="2" id="KW-0645">Protease</keyword>
<dbReference type="GO" id="GO:0006508">
    <property type="term" value="P:proteolysis"/>
    <property type="evidence" value="ECO:0007669"/>
    <property type="project" value="UniProtKB-KW"/>
</dbReference>
<sequence length="1127" mass="124286">MSGSKKERNLSTCFQLGQKSSAHFCLFSKVRSASPPPGNTPVYLNVYDLTPANGYVYWAGLGIFHSGIEVHGVEYAFGAHDYSISGVFEVEPRQCPGFKFRKSIYMGTTCLDPLQVREFMEIQSVNYNGDTYHLISKNCNHFCEDICKRLTGNLIPKWVNRLARMGAVCNCILPESLKIDAVRHDPDGQAEDSEKRRLTAPYPKLSFSLLLTDAGLPTVKEPSSALPHSGGAKNPASGRRLPSFVSRRSLSSKKHFMMPASPSSNLDSCHPRRSPRLKKIHIIYDEDSDRDSSTFKRVKTEVIDSEEIAFPSTSELSVDSVSNKDGEQDCHDVSLKDLRAQCKAKNRKISKVKLEGCGIKNEAKIKEEFDLDKPLIALKQKRPRTSPAKANRKMEALASSPCAEEVEDTTSKRDNTLSPAHSSPFKATMHDTTSEKFGRRAKDLEQSKIAINCTEEIDGEQICCTEVKDTAGALVGCGKPDVLCEIKIEDMDDSEGFGSSSCSMKNSEHLSFELQQELMEGDELLPQSCFMNQPNQLANVSDHSSEQTCSVKENSFDGIAAQKAAEIVSPLGIIDEVSNHQKTSENISNSDVDKSSTGNGFLACSFSQSCHDCIDNDDSCNTGVAHGNEPESVQILEELSPIDESSTDMVSPPKIVQSDLCGSTEMNCASLEEVVQMQGEFQLDSIVCCSVRPKHMLLDMEIGHTSNDYTFSFDKTLDLAQPVNFVAQDGRLESIVYDVLNNHAQRMTSENRSSVGLPDTAVIQSTVVDFNGNCPEDKMASDNKISLPVNVEWPLKDKLNTTDYDIGTSVNNKGPEEELALQHQLFQSCTDMLNPTGVMPGISNAEESDKLSAGAPNSSATSLDTDGQIKKSELLIDEESIEDHAPKKLLSKRKIMSPTSQEKLCNALTGIDLCDGVRLKRKIVIEDCDKTRISLPQPAHKQDRSMFGTDRRLRGRTSVSPTSKGVLKSTGSPPHQQTTCSCMRSSSMVLDTEKAVEFSQRQMHDVENIAAKLIRSLKHMKSIVDESLSSEAYSLLPNFNIAEIRAASEDALEVEKTTRKWLSIMNKDCNRFCKILSLAKKNAVSHPEAPRKQRKITFADETGGMLCHVRVFNDGQTNLLSECQSDL</sequence>
<name>A0A3L6TJE0_PANMI</name>
<feature type="region of interest" description="Disordered" evidence="4">
    <location>
        <begin position="220"/>
        <end position="243"/>
    </location>
</feature>
<dbReference type="SMART" id="SM01179">
    <property type="entry name" value="DUF862"/>
    <property type="match status" value="1"/>
</dbReference>
<keyword evidence="7" id="KW-1185">Reference proteome</keyword>
<dbReference type="PANTHER" id="PTHR34461">
    <property type="entry name" value="EXPRESSED PROTEIN"/>
    <property type="match status" value="1"/>
</dbReference>
<dbReference type="STRING" id="4540.A0A3L6TJE0"/>
<evidence type="ECO:0000256" key="3">
    <source>
        <dbReference type="ARBA" id="ARBA00022801"/>
    </source>
</evidence>
<keyword evidence="3" id="KW-0378">Hydrolase</keyword>
<evidence type="ECO:0000259" key="5">
    <source>
        <dbReference type="PROSITE" id="PS51858"/>
    </source>
</evidence>
<feature type="domain" description="PPPDE" evidence="5">
    <location>
        <begin position="40"/>
        <end position="177"/>
    </location>
</feature>
<dbReference type="PROSITE" id="PS51858">
    <property type="entry name" value="PPPDE"/>
    <property type="match status" value="1"/>
</dbReference>
<dbReference type="Proteomes" id="UP000275267">
    <property type="component" value="Unassembled WGS sequence"/>
</dbReference>
<comment type="similarity">
    <text evidence="1">Belongs to the DeSI family.</text>
</comment>
<feature type="region of interest" description="Disordered" evidence="4">
    <location>
        <begin position="840"/>
        <end position="865"/>
    </location>
</feature>
<evidence type="ECO:0000256" key="2">
    <source>
        <dbReference type="ARBA" id="ARBA00022670"/>
    </source>
</evidence>
<accession>A0A3L6TJE0</accession>
<comment type="caution">
    <text evidence="6">The sequence shown here is derived from an EMBL/GenBank/DDBJ whole genome shotgun (WGS) entry which is preliminary data.</text>
</comment>
<dbReference type="InterPro" id="IPR008580">
    <property type="entry name" value="PPPDE_dom"/>
</dbReference>
<feature type="region of interest" description="Disordered" evidence="4">
    <location>
        <begin position="954"/>
        <end position="980"/>
    </location>
</feature>
<protein>
    <recommendedName>
        <fullName evidence="5">PPPDE domain-containing protein</fullName>
    </recommendedName>
</protein>
<dbReference type="AlphaFoldDB" id="A0A3L6TJE0"/>
<dbReference type="EMBL" id="PQIB02000001">
    <property type="protein sequence ID" value="RLN39298.1"/>
    <property type="molecule type" value="Genomic_DNA"/>
</dbReference>
<feature type="compositionally biased region" description="Polar residues" evidence="4">
    <location>
        <begin position="855"/>
        <end position="865"/>
    </location>
</feature>